<feature type="domain" description="Protein FecR C-terminal" evidence="3">
    <location>
        <begin position="332"/>
        <end position="399"/>
    </location>
</feature>
<accession>A0A4Q1CJY8</accession>
<dbReference type="Pfam" id="PF16344">
    <property type="entry name" value="FecR_C"/>
    <property type="match status" value="1"/>
</dbReference>
<keyword evidence="1" id="KW-0472">Membrane</keyword>
<keyword evidence="1" id="KW-1133">Transmembrane helix</keyword>
<dbReference type="PANTHER" id="PTHR30273:SF2">
    <property type="entry name" value="PROTEIN FECR"/>
    <property type="match status" value="1"/>
</dbReference>
<dbReference type="InterPro" id="IPR006860">
    <property type="entry name" value="FecR"/>
</dbReference>
<dbReference type="Pfam" id="PF04773">
    <property type="entry name" value="FecR"/>
    <property type="match status" value="1"/>
</dbReference>
<evidence type="ECO:0000259" key="3">
    <source>
        <dbReference type="Pfam" id="PF16344"/>
    </source>
</evidence>
<dbReference type="Proteomes" id="UP000290204">
    <property type="component" value="Unassembled WGS sequence"/>
</dbReference>
<dbReference type="OrthoDB" id="649653at2"/>
<dbReference type="FunFam" id="2.60.120.1440:FF:000001">
    <property type="entry name" value="Putative anti-sigma factor"/>
    <property type="match status" value="1"/>
</dbReference>
<dbReference type="InterPro" id="IPR012373">
    <property type="entry name" value="Ferrdict_sens_TM"/>
</dbReference>
<dbReference type="AlphaFoldDB" id="A0A4Q1CJY8"/>
<comment type="caution">
    <text evidence="4">The sequence shown here is derived from an EMBL/GenBank/DDBJ whole genome shotgun (WGS) entry which is preliminary data.</text>
</comment>
<feature type="transmembrane region" description="Helical" evidence="1">
    <location>
        <begin position="98"/>
        <end position="116"/>
    </location>
</feature>
<organism evidence="4 5">
    <name type="scientific">Lacibacter luteus</name>
    <dbReference type="NCBI Taxonomy" id="2508719"/>
    <lineage>
        <taxon>Bacteria</taxon>
        <taxon>Pseudomonadati</taxon>
        <taxon>Bacteroidota</taxon>
        <taxon>Chitinophagia</taxon>
        <taxon>Chitinophagales</taxon>
        <taxon>Chitinophagaceae</taxon>
        <taxon>Lacibacter</taxon>
    </lineage>
</organism>
<proteinExistence type="predicted"/>
<keyword evidence="1" id="KW-0812">Transmembrane</keyword>
<gene>
    <name evidence="4" type="ORF">ESA94_09480</name>
</gene>
<dbReference type="Gene3D" id="2.60.120.1440">
    <property type="match status" value="1"/>
</dbReference>
<feature type="domain" description="FecR protein" evidence="2">
    <location>
        <begin position="196"/>
        <end position="290"/>
    </location>
</feature>
<dbReference type="GO" id="GO:0016989">
    <property type="term" value="F:sigma factor antagonist activity"/>
    <property type="evidence" value="ECO:0007669"/>
    <property type="project" value="TreeGrafter"/>
</dbReference>
<reference evidence="4 5" key="1">
    <citation type="submission" date="2019-01" db="EMBL/GenBank/DDBJ databases">
        <title>Lacibacter sp. strain TTM-7.</title>
        <authorList>
            <person name="Chen W.-M."/>
        </authorList>
    </citation>
    <scope>NUCLEOTIDE SEQUENCE [LARGE SCALE GENOMIC DNA]</scope>
    <source>
        <strain evidence="4 5">TTM-7</strain>
    </source>
</reference>
<sequence length="401" mass="44593">MFYRLSLFAMTTERLHYLLERYLSRSLNPAEEKEFYLLVDSGLHDDALKTMLGNEWYSLQTDARLSEEKAEQLFQSILQQRPAVQLSLWQRSVALRRFAAAASIISFIVLSVFFFTNNKSEKQSTASAVITSTNNDIPPGQSGAILKMADGSTLVLDSVQDGVLTQQGDAVAIKQGGQLNYAQQANNANGNAYNSVETPRGRQFKLTLEDGTQVWLNASSSIRFPVAFTGTERKVEITGEVYFEVAKNKVKPFIVQTGTTKVEVLGTHFNINAYDDEAAVKTTLVEGSVRISKGNSNGILKPGQQAQASGANTLQIRNDADIEEVLSWKNGRFAFVNADLETIMRQISKWYDVDVQYAGVVPKRTFTADLSRNTNLSELLKVLELNNIHFLVQGRKLTVMP</sequence>
<name>A0A4Q1CJY8_9BACT</name>
<evidence type="ECO:0000259" key="2">
    <source>
        <dbReference type="Pfam" id="PF04773"/>
    </source>
</evidence>
<dbReference type="Gene3D" id="3.55.50.30">
    <property type="match status" value="1"/>
</dbReference>
<dbReference type="EMBL" id="SDHW01000002">
    <property type="protein sequence ID" value="RXK60684.1"/>
    <property type="molecule type" value="Genomic_DNA"/>
</dbReference>
<protein>
    <submittedName>
        <fullName evidence="4">DUF4974 domain-containing protein</fullName>
    </submittedName>
</protein>
<evidence type="ECO:0000313" key="5">
    <source>
        <dbReference type="Proteomes" id="UP000290204"/>
    </source>
</evidence>
<dbReference type="InterPro" id="IPR032508">
    <property type="entry name" value="FecR_C"/>
</dbReference>
<evidence type="ECO:0000313" key="4">
    <source>
        <dbReference type="EMBL" id="RXK60684.1"/>
    </source>
</evidence>
<evidence type="ECO:0000256" key="1">
    <source>
        <dbReference type="SAM" id="Phobius"/>
    </source>
</evidence>
<dbReference type="PANTHER" id="PTHR30273">
    <property type="entry name" value="PERIPLASMIC SIGNAL SENSOR AND SIGMA FACTOR ACTIVATOR FECR-RELATED"/>
    <property type="match status" value="1"/>
</dbReference>
<keyword evidence="5" id="KW-1185">Reference proteome</keyword>